<organism evidence="2">
    <name type="scientific">Lepeophtheirus salmonis</name>
    <name type="common">Salmon louse</name>
    <name type="synonym">Caligus salmonis</name>
    <dbReference type="NCBI Taxonomy" id="72036"/>
    <lineage>
        <taxon>Eukaryota</taxon>
        <taxon>Metazoa</taxon>
        <taxon>Ecdysozoa</taxon>
        <taxon>Arthropoda</taxon>
        <taxon>Crustacea</taxon>
        <taxon>Multicrustacea</taxon>
        <taxon>Hexanauplia</taxon>
        <taxon>Copepoda</taxon>
        <taxon>Siphonostomatoida</taxon>
        <taxon>Caligidae</taxon>
        <taxon>Lepeophtheirus</taxon>
    </lineage>
</organism>
<feature type="non-terminal residue" evidence="2">
    <location>
        <position position="47"/>
    </location>
</feature>
<dbReference type="EMBL" id="HACA01020850">
    <property type="protein sequence ID" value="CDW38211.1"/>
    <property type="molecule type" value="Transcribed_RNA"/>
</dbReference>
<dbReference type="AlphaFoldDB" id="A0A0K2UKH1"/>
<keyword evidence="1" id="KW-0472">Membrane</keyword>
<evidence type="ECO:0000256" key="1">
    <source>
        <dbReference type="SAM" id="Phobius"/>
    </source>
</evidence>
<reference evidence="2" key="1">
    <citation type="submission" date="2014-05" db="EMBL/GenBank/DDBJ databases">
        <authorList>
            <person name="Chronopoulou M."/>
        </authorList>
    </citation>
    <scope>NUCLEOTIDE SEQUENCE</scope>
    <source>
        <tissue evidence="2">Whole organism</tissue>
    </source>
</reference>
<protein>
    <submittedName>
        <fullName evidence="2">Uncharacterized protein</fullName>
    </submittedName>
</protein>
<keyword evidence="1" id="KW-0812">Transmembrane</keyword>
<keyword evidence="1" id="KW-1133">Transmembrane helix</keyword>
<accession>A0A0K2UKH1</accession>
<feature type="transmembrane region" description="Helical" evidence="1">
    <location>
        <begin position="21"/>
        <end position="40"/>
    </location>
</feature>
<sequence length="47" mass="5440">MLVRKGIVLSSKDKTLDLDQIQSFCLLNFLLVQILFFFIAENNLSLH</sequence>
<evidence type="ECO:0000313" key="2">
    <source>
        <dbReference type="EMBL" id="CDW38211.1"/>
    </source>
</evidence>
<proteinExistence type="predicted"/>
<name>A0A0K2UKH1_LEPSM</name>